<evidence type="ECO:0000256" key="7">
    <source>
        <dbReference type="ARBA" id="ARBA00023010"/>
    </source>
</evidence>
<organism evidence="11 12">
    <name type="scientific">Mycoplasmopsis mustelae</name>
    <dbReference type="NCBI Taxonomy" id="171289"/>
    <lineage>
        <taxon>Bacteria</taxon>
        <taxon>Bacillati</taxon>
        <taxon>Mycoplasmatota</taxon>
        <taxon>Mycoplasmoidales</taxon>
        <taxon>Metamycoplasmataceae</taxon>
        <taxon>Mycoplasmopsis</taxon>
    </lineage>
</organism>
<keyword evidence="3 9" id="KW-0813">Transport</keyword>
<feature type="transmembrane region" description="Helical" evidence="9">
    <location>
        <begin position="77"/>
        <end position="97"/>
    </location>
</feature>
<evidence type="ECO:0000256" key="4">
    <source>
        <dbReference type="ARBA" id="ARBA00022692"/>
    </source>
</evidence>
<dbReference type="RefSeq" id="WP_234851411.1">
    <property type="nucleotide sequence ID" value="NZ_SOCN01000001.1"/>
</dbReference>
<feature type="transmembrane region" description="Helical" evidence="9">
    <location>
        <begin position="196"/>
        <end position="222"/>
    </location>
</feature>
<evidence type="ECO:0000256" key="8">
    <source>
        <dbReference type="ARBA" id="ARBA00023136"/>
    </source>
</evidence>
<dbReference type="InterPro" id="IPR026593">
    <property type="entry name" value="SecY"/>
</dbReference>
<evidence type="ECO:0000256" key="9">
    <source>
        <dbReference type="HAMAP-Rule" id="MF_01465"/>
    </source>
</evidence>
<dbReference type="PRINTS" id="PR00303">
    <property type="entry name" value="SECYTRNLCASE"/>
</dbReference>
<dbReference type="HAMAP" id="MF_01465">
    <property type="entry name" value="SecY"/>
    <property type="match status" value="1"/>
</dbReference>
<evidence type="ECO:0000256" key="10">
    <source>
        <dbReference type="RuleBase" id="RU004349"/>
    </source>
</evidence>
<dbReference type="InterPro" id="IPR002208">
    <property type="entry name" value="SecY/SEC61-alpha"/>
</dbReference>
<evidence type="ECO:0000256" key="2">
    <source>
        <dbReference type="ARBA" id="ARBA00005751"/>
    </source>
</evidence>
<keyword evidence="5 9" id="KW-0653">Protein transport</keyword>
<feature type="transmembrane region" description="Helical" evidence="9">
    <location>
        <begin position="118"/>
        <end position="137"/>
    </location>
</feature>
<dbReference type="Proteomes" id="UP000295757">
    <property type="component" value="Unassembled WGS sequence"/>
</dbReference>
<evidence type="ECO:0000256" key="3">
    <source>
        <dbReference type="ARBA" id="ARBA00022448"/>
    </source>
</evidence>
<dbReference type="AlphaFoldDB" id="A0A4R7UE31"/>
<dbReference type="InterPro" id="IPR023201">
    <property type="entry name" value="SecY_dom_sf"/>
</dbReference>
<keyword evidence="9" id="KW-1003">Cell membrane</keyword>
<protein>
    <recommendedName>
        <fullName evidence="9">Protein translocase subunit SecY</fullName>
    </recommendedName>
</protein>
<name>A0A4R7UE31_9BACT</name>
<dbReference type="PIRSF" id="PIRSF004557">
    <property type="entry name" value="SecY"/>
    <property type="match status" value="1"/>
</dbReference>
<dbReference type="PROSITE" id="PS00756">
    <property type="entry name" value="SECY_2"/>
    <property type="match status" value="1"/>
</dbReference>
<keyword evidence="7 9" id="KW-0811">Translocation</keyword>
<sequence length="473" mass="52337">MLNISNLWYKFTNHWKGFWVNKNLTKKIIFTLVMLTIFVLGTTITAPFIRISNPSQLSSNSFLNTLNLIGGGGLRQFSLLALGISPFINASLIMMILQSKIVPPIHRMSQSGPQGRKKINVITRFITLLIAYPQAIFLTRTLSSGAPQSIFIQIVGTQYFSENLLVYFIIPTILVAASLFALFISEQITNKGVGNGTSLIIFTGIASRLPFQFQSAVAYYIGDGGNIMRGVVSFFAYVLVYVVVIIIIAIVYVSERHIPIQQVGAGRSKTRKEMGKLPIKANPGGIMPIIFAMLVLSFPTMIANVLPNSSPSKQWINTNLQFTQPIGFTLLIIIILVFSVLMGIQQSKVDKIAEDFSKNSTFIPGVRPGEETQDYLVGIVFRLSVFSALYLLILGSMQFVSIMLHILPPVIAFGGTGLMILVSTSLETLDQLKARNKSNRLSKAKRLTQQNYENININNSNNNKNTNDAGLLW</sequence>
<feature type="transmembrane region" description="Helical" evidence="9">
    <location>
        <begin position="28"/>
        <end position="49"/>
    </location>
</feature>
<feature type="transmembrane region" description="Helical" evidence="9">
    <location>
        <begin position="164"/>
        <end position="184"/>
    </location>
</feature>
<keyword evidence="8 9" id="KW-0472">Membrane</keyword>
<evidence type="ECO:0000313" key="11">
    <source>
        <dbReference type="EMBL" id="TDV24336.1"/>
    </source>
</evidence>
<evidence type="ECO:0000256" key="1">
    <source>
        <dbReference type="ARBA" id="ARBA00004141"/>
    </source>
</evidence>
<proteinExistence type="inferred from homology"/>
<evidence type="ECO:0000313" key="12">
    <source>
        <dbReference type="Proteomes" id="UP000295757"/>
    </source>
</evidence>
<accession>A0A4R7UE31</accession>
<evidence type="ECO:0000256" key="5">
    <source>
        <dbReference type="ARBA" id="ARBA00022927"/>
    </source>
</evidence>
<feature type="transmembrane region" description="Helical" evidence="9">
    <location>
        <begin position="234"/>
        <end position="253"/>
    </location>
</feature>
<keyword evidence="4 9" id="KW-0812">Transmembrane</keyword>
<feature type="transmembrane region" description="Helical" evidence="9">
    <location>
        <begin position="375"/>
        <end position="393"/>
    </location>
</feature>
<dbReference type="GO" id="GO:0065002">
    <property type="term" value="P:intracellular protein transmembrane transport"/>
    <property type="evidence" value="ECO:0007669"/>
    <property type="project" value="UniProtKB-UniRule"/>
</dbReference>
<gene>
    <name evidence="9" type="primary">secY</name>
    <name evidence="11" type="ORF">BCF59_0296</name>
</gene>
<dbReference type="Gene3D" id="1.10.3370.10">
    <property type="entry name" value="SecY subunit domain"/>
    <property type="match status" value="1"/>
</dbReference>
<dbReference type="GO" id="GO:0006605">
    <property type="term" value="P:protein targeting"/>
    <property type="evidence" value="ECO:0007669"/>
    <property type="project" value="UniProtKB-UniRule"/>
</dbReference>
<comment type="similarity">
    <text evidence="2 9 10">Belongs to the SecY/SEC61-alpha family.</text>
</comment>
<comment type="subcellular location">
    <subcellularLocation>
        <location evidence="9">Cell membrane</location>
        <topology evidence="9">Multi-pass membrane protein</topology>
    </subcellularLocation>
    <subcellularLocation>
        <location evidence="1">Membrane</location>
        <topology evidence="1">Multi-pass membrane protein</topology>
    </subcellularLocation>
</comment>
<comment type="caution">
    <text evidence="11">The sequence shown here is derived from an EMBL/GenBank/DDBJ whole genome shotgun (WGS) entry which is preliminary data.</text>
</comment>
<keyword evidence="12" id="KW-1185">Reference proteome</keyword>
<dbReference type="GO" id="GO:0005886">
    <property type="term" value="C:plasma membrane"/>
    <property type="evidence" value="ECO:0007669"/>
    <property type="project" value="UniProtKB-SubCell"/>
</dbReference>
<evidence type="ECO:0000256" key="6">
    <source>
        <dbReference type="ARBA" id="ARBA00022989"/>
    </source>
</evidence>
<keyword evidence="6 9" id="KW-1133">Transmembrane helix</keyword>
<dbReference type="EMBL" id="SOCN01000001">
    <property type="protein sequence ID" value="TDV24336.1"/>
    <property type="molecule type" value="Genomic_DNA"/>
</dbReference>
<feature type="transmembrane region" description="Helical" evidence="9">
    <location>
        <begin position="326"/>
        <end position="344"/>
    </location>
</feature>
<feature type="transmembrane region" description="Helical" evidence="9">
    <location>
        <begin position="286"/>
        <end position="306"/>
    </location>
</feature>
<feature type="transmembrane region" description="Helical" evidence="9">
    <location>
        <begin position="399"/>
        <end position="422"/>
    </location>
</feature>
<reference evidence="11 12" key="1">
    <citation type="submission" date="2019-03" db="EMBL/GenBank/DDBJ databases">
        <title>Genomic Encyclopedia of Archaeal and Bacterial Type Strains, Phase II (KMG-II): from individual species to whole genera.</title>
        <authorList>
            <person name="Goeker M."/>
        </authorList>
    </citation>
    <scope>NUCLEOTIDE SEQUENCE [LARGE SCALE GENOMIC DNA]</scope>
    <source>
        <strain evidence="11 12">ATCC 35214</strain>
    </source>
</reference>
<dbReference type="GO" id="GO:0043952">
    <property type="term" value="P:protein transport by the Sec complex"/>
    <property type="evidence" value="ECO:0007669"/>
    <property type="project" value="UniProtKB-UniRule"/>
</dbReference>
<dbReference type="SUPFAM" id="SSF103491">
    <property type="entry name" value="Preprotein translocase SecY subunit"/>
    <property type="match status" value="1"/>
</dbReference>
<dbReference type="PANTHER" id="PTHR10906">
    <property type="entry name" value="SECY/SEC61-ALPHA FAMILY MEMBER"/>
    <property type="match status" value="1"/>
</dbReference>
<dbReference type="InterPro" id="IPR030659">
    <property type="entry name" value="SecY_CS"/>
</dbReference>
<comment type="subunit">
    <text evidence="9">Component of the Sec protein translocase complex. Heterotrimer consisting of SecY, SecE and SecG subunits. The heterotrimers can form oligomers, although 1 heterotrimer is thought to be able to translocate proteins. Interacts with the ribosome. Interacts with SecDF, and other proteins may be involved. Interacts with SecA.</text>
</comment>
<dbReference type="Pfam" id="PF00344">
    <property type="entry name" value="SecY"/>
    <property type="match status" value="1"/>
</dbReference>
<comment type="function">
    <text evidence="9">The central subunit of the protein translocation channel SecYEG. Consists of two halves formed by TMs 1-5 and 6-10. These two domains form a lateral gate at the front which open onto the bilayer between TMs 2 and 7, and are clamped together by SecE at the back. The channel is closed by both a pore ring composed of hydrophobic SecY resides and a short helix (helix 2A) on the extracellular side of the membrane which forms a plug. The plug probably moves laterally to allow the channel to open. The ring and the pore may move independently.</text>
</comment>
<dbReference type="NCBIfam" id="TIGR00967">
    <property type="entry name" value="3a0501s007"/>
    <property type="match status" value="1"/>
</dbReference>